<accession>A0A0F9JXS5</accession>
<gene>
    <name evidence="1" type="ORF">LCGC14_1703600</name>
</gene>
<protein>
    <submittedName>
        <fullName evidence="1">Uncharacterized protein</fullName>
    </submittedName>
</protein>
<sequence length="107" mass="11423">MKADLSDEKLAKWAALCEAATPGPWSVEPDGECPVLVAAVAPGARVFADPPGGSYPYNDRLLIAEQRTAMPALLAEVERLKRSLAESGTLIDVLKHQLDELGSQINP</sequence>
<reference evidence="1" key="1">
    <citation type="journal article" date="2015" name="Nature">
        <title>Complex archaea that bridge the gap between prokaryotes and eukaryotes.</title>
        <authorList>
            <person name="Spang A."/>
            <person name="Saw J.H."/>
            <person name="Jorgensen S.L."/>
            <person name="Zaremba-Niedzwiedzka K."/>
            <person name="Martijn J."/>
            <person name="Lind A.E."/>
            <person name="van Eijk R."/>
            <person name="Schleper C."/>
            <person name="Guy L."/>
            <person name="Ettema T.J."/>
        </authorList>
    </citation>
    <scope>NUCLEOTIDE SEQUENCE</scope>
</reference>
<evidence type="ECO:0000313" key="1">
    <source>
        <dbReference type="EMBL" id="KKM14693.1"/>
    </source>
</evidence>
<organism evidence="1">
    <name type="scientific">marine sediment metagenome</name>
    <dbReference type="NCBI Taxonomy" id="412755"/>
    <lineage>
        <taxon>unclassified sequences</taxon>
        <taxon>metagenomes</taxon>
        <taxon>ecological metagenomes</taxon>
    </lineage>
</organism>
<dbReference type="EMBL" id="LAZR01015088">
    <property type="protein sequence ID" value="KKM14693.1"/>
    <property type="molecule type" value="Genomic_DNA"/>
</dbReference>
<dbReference type="AlphaFoldDB" id="A0A0F9JXS5"/>
<proteinExistence type="predicted"/>
<comment type="caution">
    <text evidence="1">The sequence shown here is derived from an EMBL/GenBank/DDBJ whole genome shotgun (WGS) entry which is preliminary data.</text>
</comment>
<name>A0A0F9JXS5_9ZZZZ</name>